<dbReference type="PANTHER" id="PTHR35391">
    <property type="entry name" value="C2H2-TYPE DOMAIN-CONTAINING PROTEIN-RELATED"/>
    <property type="match status" value="1"/>
</dbReference>
<gene>
    <name evidence="2" type="ORF">BDV26DRAFT_198063</name>
</gene>
<accession>A0A5N7B8W6</accession>
<reference evidence="2 3" key="1">
    <citation type="submission" date="2019-04" db="EMBL/GenBank/DDBJ databases">
        <title>Friends and foes A comparative genomics studyof 23 Aspergillus species from section Flavi.</title>
        <authorList>
            <consortium name="DOE Joint Genome Institute"/>
            <person name="Kjaerbolling I."/>
            <person name="Vesth T."/>
            <person name="Frisvad J.C."/>
            <person name="Nybo J.L."/>
            <person name="Theobald S."/>
            <person name="Kildgaard S."/>
            <person name="Isbrandt T."/>
            <person name="Kuo A."/>
            <person name="Sato A."/>
            <person name="Lyhne E.K."/>
            <person name="Kogle M.E."/>
            <person name="Wiebenga A."/>
            <person name="Kun R.S."/>
            <person name="Lubbers R.J."/>
            <person name="Makela M.R."/>
            <person name="Barry K."/>
            <person name="Chovatia M."/>
            <person name="Clum A."/>
            <person name="Daum C."/>
            <person name="Haridas S."/>
            <person name="He G."/>
            <person name="LaButti K."/>
            <person name="Lipzen A."/>
            <person name="Mondo S."/>
            <person name="Riley R."/>
            <person name="Salamov A."/>
            <person name="Simmons B.A."/>
            <person name="Magnuson J.K."/>
            <person name="Henrissat B."/>
            <person name="Mortensen U.H."/>
            <person name="Larsen T.O."/>
            <person name="Devries R.P."/>
            <person name="Grigoriev I.V."/>
            <person name="Machida M."/>
            <person name="Baker S.E."/>
            <person name="Andersen M.R."/>
        </authorList>
    </citation>
    <scope>NUCLEOTIDE SEQUENCE [LARGE SCALE GENOMIC DNA]</scope>
    <source>
        <strain evidence="2 3">IBT 29228</strain>
    </source>
</reference>
<dbReference type="AlphaFoldDB" id="A0A5N7B8W6"/>
<dbReference type="Proteomes" id="UP000326198">
    <property type="component" value="Unassembled WGS sequence"/>
</dbReference>
<dbReference type="EMBL" id="ML736212">
    <property type="protein sequence ID" value="KAE8378189.1"/>
    <property type="molecule type" value="Genomic_DNA"/>
</dbReference>
<evidence type="ECO:0008006" key="4">
    <source>
        <dbReference type="Google" id="ProtNLM"/>
    </source>
</evidence>
<evidence type="ECO:0000313" key="3">
    <source>
        <dbReference type="Proteomes" id="UP000326198"/>
    </source>
</evidence>
<feature type="region of interest" description="Disordered" evidence="1">
    <location>
        <begin position="466"/>
        <end position="488"/>
    </location>
</feature>
<protein>
    <recommendedName>
        <fullName evidence="4">C2H2-type domain-containing protein</fullName>
    </recommendedName>
</protein>
<dbReference type="PANTHER" id="PTHR35391:SF7">
    <property type="entry name" value="C2H2-TYPE DOMAIN-CONTAINING PROTEIN"/>
    <property type="match status" value="1"/>
</dbReference>
<organism evidence="2 3">
    <name type="scientific">Aspergillus bertholletiae</name>
    <dbReference type="NCBI Taxonomy" id="1226010"/>
    <lineage>
        <taxon>Eukaryota</taxon>
        <taxon>Fungi</taxon>
        <taxon>Dikarya</taxon>
        <taxon>Ascomycota</taxon>
        <taxon>Pezizomycotina</taxon>
        <taxon>Eurotiomycetes</taxon>
        <taxon>Eurotiomycetidae</taxon>
        <taxon>Eurotiales</taxon>
        <taxon>Aspergillaceae</taxon>
        <taxon>Aspergillus</taxon>
        <taxon>Aspergillus subgen. Circumdati</taxon>
    </lineage>
</organism>
<proteinExistence type="predicted"/>
<evidence type="ECO:0000256" key="1">
    <source>
        <dbReference type="SAM" id="MobiDB-lite"/>
    </source>
</evidence>
<keyword evidence="3" id="KW-1185">Reference proteome</keyword>
<sequence length="573" mass="64046">MENPAPVMQEIQATEPVFELAVECESLYTNEINSFNDAGNENAAKMLSDLYQRFSSWAAFLGVFAESNVCLDRRLRRHADIQDQVLRLLDIMRRNLTCLSKGGDLTLVGSGPPVENDKKSQPVYAHLQSLNAVSAALERLNQLGIAIRRSSMAKQISKARELTETFDLTSFEQVAYVSLKTLYPDCSESLIEQLTRSMIETYALFLHRKSRKARLEVNRSLPRERQRLQMVPEEPSSDIGGPGSADVNPGLAIKSDYSKAGIAQPVPVRPIRPLYGPPQTQPTSVDIQEFNAHLKRLSNPSIGSKPMSVLANKVGYPRANKDSLVCEWCFGPLTPDFLEGLRWQQHVNEDFKPYVCVSEKCLQPLIRFSSSAEWLQHMISEHGNTWHRDAHAPSSWICPLCTEEDATFHSPDRFSQHLDTHHDGIFRESQVKAIVRQSRFPTARPLLECPLCCLSVTEEQHAVSGKLITGDNGPEKKDYLPTPGGGGPKRIRIDTRSMELRGTSANETIIATHVIAHLQNIMLLSLRLMSIEGPTDGLAGSQSAATDTDYQLRYRSFSMMRSCTVELQASQIL</sequence>
<evidence type="ECO:0000313" key="2">
    <source>
        <dbReference type="EMBL" id="KAE8378189.1"/>
    </source>
</evidence>
<name>A0A5N7B8W6_9EURO</name>
<dbReference type="OrthoDB" id="4357809at2759"/>